<feature type="region of interest" description="Disordered" evidence="1">
    <location>
        <begin position="1"/>
        <end position="26"/>
    </location>
</feature>
<reference evidence="2" key="1">
    <citation type="submission" date="2022-06" db="EMBL/GenBank/DDBJ databases">
        <authorList>
            <person name="Berger JAMES D."/>
            <person name="Berger JAMES D."/>
        </authorList>
    </citation>
    <scope>NUCLEOTIDE SEQUENCE [LARGE SCALE GENOMIC DNA]</scope>
</reference>
<protein>
    <submittedName>
        <fullName evidence="3">Uncharacterized protein</fullName>
    </submittedName>
</protein>
<dbReference type="AlphaFoldDB" id="A0AA85JMR0"/>
<evidence type="ECO:0000313" key="3">
    <source>
        <dbReference type="WBParaSite" id="TREG1_35090.1"/>
    </source>
</evidence>
<evidence type="ECO:0000313" key="2">
    <source>
        <dbReference type="Proteomes" id="UP000050795"/>
    </source>
</evidence>
<proteinExistence type="predicted"/>
<dbReference type="Proteomes" id="UP000050795">
    <property type="component" value="Unassembled WGS sequence"/>
</dbReference>
<feature type="region of interest" description="Disordered" evidence="1">
    <location>
        <begin position="103"/>
        <end position="123"/>
    </location>
</feature>
<sequence>MKKYTEPIHHHHQTTPLIPMNESVEGNKFTTTSDVNITVNNVSADETLQNIAMETKESDNKKQPTGKVKGPTLPQQESQKPSKQEVNRKTTVLLETDPDYVEWVPPADQRGDGITALNAKYGY</sequence>
<dbReference type="WBParaSite" id="TREG1_35090.1">
    <property type="protein sequence ID" value="TREG1_35090.1"/>
    <property type="gene ID" value="TREG1_35090"/>
</dbReference>
<name>A0AA85JMR0_TRIRE</name>
<evidence type="ECO:0000256" key="1">
    <source>
        <dbReference type="SAM" id="MobiDB-lite"/>
    </source>
</evidence>
<organism evidence="2 3">
    <name type="scientific">Trichobilharzia regenti</name>
    <name type="common">Nasal bird schistosome</name>
    <dbReference type="NCBI Taxonomy" id="157069"/>
    <lineage>
        <taxon>Eukaryota</taxon>
        <taxon>Metazoa</taxon>
        <taxon>Spiralia</taxon>
        <taxon>Lophotrochozoa</taxon>
        <taxon>Platyhelminthes</taxon>
        <taxon>Trematoda</taxon>
        <taxon>Digenea</taxon>
        <taxon>Strigeidida</taxon>
        <taxon>Schistosomatoidea</taxon>
        <taxon>Schistosomatidae</taxon>
        <taxon>Trichobilharzia</taxon>
    </lineage>
</organism>
<keyword evidence="2" id="KW-1185">Reference proteome</keyword>
<reference evidence="3" key="2">
    <citation type="submission" date="2023-11" db="UniProtKB">
        <authorList>
            <consortium name="WormBaseParasite"/>
        </authorList>
    </citation>
    <scope>IDENTIFICATION</scope>
</reference>
<feature type="region of interest" description="Disordered" evidence="1">
    <location>
        <begin position="46"/>
        <end position="90"/>
    </location>
</feature>
<accession>A0AA85JMR0</accession>